<dbReference type="Pfam" id="PF00534">
    <property type="entry name" value="Glycos_transf_1"/>
    <property type="match status" value="1"/>
</dbReference>
<dbReference type="EMBL" id="JAUCMM010000001">
    <property type="protein sequence ID" value="MDM7887437.1"/>
    <property type="molecule type" value="Genomic_DNA"/>
</dbReference>
<dbReference type="PANTHER" id="PTHR12526:SF510">
    <property type="entry name" value="D-INOSITOL 3-PHOSPHATE GLYCOSYLTRANSFERASE"/>
    <property type="match status" value="1"/>
</dbReference>
<keyword evidence="1 4" id="KW-0328">Glycosyltransferase</keyword>
<comment type="caution">
    <text evidence="4">The sequence shown here is derived from an EMBL/GenBank/DDBJ whole genome shotgun (WGS) entry which is preliminary data.</text>
</comment>
<feature type="domain" description="Glycosyl transferase family 1" evidence="3">
    <location>
        <begin position="228"/>
        <end position="386"/>
    </location>
</feature>
<dbReference type="Proteomes" id="UP001235720">
    <property type="component" value="Unassembled WGS sequence"/>
</dbReference>
<dbReference type="PROSITE" id="PS51257">
    <property type="entry name" value="PROKAR_LIPOPROTEIN"/>
    <property type="match status" value="1"/>
</dbReference>
<gene>
    <name evidence="4" type="ORF">QUG98_03120</name>
</gene>
<keyword evidence="2 4" id="KW-0808">Transferase</keyword>
<dbReference type="PANTHER" id="PTHR12526">
    <property type="entry name" value="GLYCOSYLTRANSFERASE"/>
    <property type="match status" value="1"/>
</dbReference>
<evidence type="ECO:0000256" key="1">
    <source>
        <dbReference type="ARBA" id="ARBA00022676"/>
    </source>
</evidence>
<dbReference type="CDD" id="cd03801">
    <property type="entry name" value="GT4_PimA-like"/>
    <property type="match status" value="1"/>
</dbReference>
<sequence>MSAVRANTVVITAFACDPRLPSEPTIGWEYLTTWLEIAGDEDLRIIAVMNERSRRATLDQLRSERRDISRLTVVAPPEHRALKVLRHHRLTRLEHIVWGWLTPRAVRRVARRDEVLLARHVTFASELLPAPITWLRGPALTVWGPVGSTGRADAYRYEPRPRDWRKRYLVQRLRDLLSTWCARRTGRRVDLSLVTSPILAARLESDGSAATVFPNTRPIKPSQQPERPKADGQGLRLLCVGHLVPLKRFELAIAALTRPALAAARLTIAGKPAPGLGNHLLDLAHALGVADRVSFLGQVDRGRVIAEMQAADVLVHLSAREGGSGVVGEATAVGLPVVVFAGTGADAVLTYAGASGARIPAGTADDPDAVADAVLRASEQPRLPSNTWTNERLSDMERALLARARMRREA</sequence>
<protein>
    <submittedName>
        <fullName evidence="4">Glycosyltransferase</fullName>
        <ecNumber evidence="4">2.4.-.-</ecNumber>
    </submittedName>
</protein>
<evidence type="ECO:0000256" key="2">
    <source>
        <dbReference type="ARBA" id="ARBA00022679"/>
    </source>
</evidence>
<proteinExistence type="predicted"/>
<evidence type="ECO:0000313" key="5">
    <source>
        <dbReference type="Proteomes" id="UP001235720"/>
    </source>
</evidence>
<name>A0ABT7TCY8_9MICO</name>
<dbReference type="Gene3D" id="3.40.50.2000">
    <property type="entry name" value="Glycogen Phosphorylase B"/>
    <property type="match status" value="1"/>
</dbReference>
<dbReference type="GO" id="GO:0016757">
    <property type="term" value="F:glycosyltransferase activity"/>
    <property type="evidence" value="ECO:0007669"/>
    <property type="project" value="UniProtKB-KW"/>
</dbReference>
<keyword evidence="5" id="KW-1185">Reference proteome</keyword>
<dbReference type="EC" id="2.4.-.-" evidence="4"/>
<evidence type="ECO:0000313" key="4">
    <source>
        <dbReference type="EMBL" id="MDM7887437.1"/>
    </source>
</evidence>
<dbReference type="RefSeq" id="WP_289469159.1">
    <property type="nucleotide sequence ID" value="NZ_JAUCMM010000001.1"/>
</dbReference>
<reference evidence="4 5" key="1">
    <citation type="submission" date="2023-06" db="EMBL/GenBank/DDBJ databases">
        <authorList>
            <person name="Feng G."/>
            <person name="Li J."/>
            <person name="Zhu H."/>
        </authorList>
    </citation>
    <scope>NUCLEOTIDE SEQUENCE [LARGE SCALE GENOMIC DNA]</scope>
    <source>
        <strain evidence="4 5">RHCJP20</strain>
    </source>
</reference>
<accession>A0ABT7TCY8</accession>
<organism evidence="4 5">
    <name type="scientific">Curtobacterium subtropicum</name>
    <dbReference type="NCBI Taxonomy" id="3055138"/>
    <lineage>
        <taxon>Bacteria</taxon>
        <taxon>Bacillati</taxon>
        <taxon>Actinomycetota</taxon>
        <taxon>Actinomycetes</taxon>
        <taxon>Micrococcales</taxon>
        <taxon>Microbacteriaceae</taxon>
        <taxon>Curtobacterium</taxon>
    </lineage>
</organism>
<evidence type="ECO:0000259" key="3">
    <source>
        <dbReference type="Pfam" id="PF00534"/>
    </source>
</evidence>
<dbReference type="SUPFAM" id="SSF53756">
    <property type="entry name" value="UDP-Glycosyltransferase/glycogen phosphorylase"/>
    <property type="match status" value="1"/>
</dbReference>
<dbReference type="InterPro" id="IPR001296">
    <property type="entry name" value="Glyco_trans_1"/>
</dbReference>